<keyword evidence="11" id="KW-1185">Reference proteome</keyword>
<dbReference type="OMA" id="KANMYGS"/>
<dbReference type="GO" id="GO:0005886">
    <property type="term" value="C:plasma membrane"/>
    <property type="evidence" value="ECO:0000318"/>
    <property type="project" value="GO_Central"/>
</dbReference>
<dbReference type="SUPFAM" id="SSF81321">
    <property type="entry name" value="Family A G protein-coupled receptor-like"/>
    <property type="match status" value="1"/>
</dbReference>
<dbReference type="CTD" id="108711753"/>
<evidence type="ECO:0000256" key="5">
    <source>
        <dbReference type="ARBA" id="ARBA00023136"/>
    </source>
</evidence>
<dbReference type="OrthoDB" id="6069656at2759"/>
<dbReference type="GeneID" id="108711753"/>
<comment type="subcellular location">
    <subcellularLocation>
        <location evidence="1">Membrane</location>
        <topology evidence="1">Multi-pass membrane protein</topology>
    </subcellularLocation>
</comment>
<accession>A0A1L8H3D8</accession>
<dbReference type="InterPro" id="IPR017452">
    <property type="entry name" value="GPCR_Rhodpsn_7TM"/>
</dbReference>
<dbReference type="PRINTS" id="PR00237">
    <property type="entry name" value="GPCRRHODOPSN"/>
</dbReference>
<evidence type="ECO:0000256" key="6">
    <source>
        <dbReference type="ARBA" id="ARBA00023170"/>
    </source>
</evidence>
<reference evidence="12" key="1">
    <citation type="submission" date="2025-08" db="UniProtKB">
        <authorList>
            <consortium name="RefSeq"/>
        </authorList>
    </citation>
    <scope>IDENTIFICATION</scope>
    <source>
        <strain evidence="12">J_2021</strain>
        <tissue evidence="12">Erythrocytes</tissue>
    </source>
</reference>
<keyword evidence="8 9" id="KW-0807">Transducer</keyword>
<dbReference type="Proteomes" id="UP000186698">
    <property type="component" value="Chromosome 3L"/>
</dbReference>
<keyword evidence="6 9" id="KW-0675">Receptor</keyword>
<keyword evidence="2 9" id="KW-0812">Transmembrane</keyword>
<evidence type="ECO:0000256" key="7">
    <source>
        <dbReference type="ARBA" id="ARBA00023180"/>
    </source>
</evidence>
<dbReference type="Pfam" id="PF00001">
    <property type="entry name" value="7tm_1"/>
    <property type="match status" value="1"/>
</dbReference>
<comment type="similarity">
    <text evidence="9">Belongs to the G-protein coupled receptor 1 family.</text>
</comment>
<evidence type="ECO:0000256" key="9">
    <source>
        <dbReference type="RuleBase" id="RU000688"/>
    </source>
</evidence>
<dbReference type="PROSITE" id="PS00237">
    <property type="entry name" value="G_PROTEIN_RECEP_F1_1"/>
    <property type="match status" value="1"/>
</dbReference>
<dbReference type="GO" id="GO:0007200">
    <property type="term" value="P:phospholipase C-activating G protein-coupled receptor signaling pathway"/>
    <property type="evidence" value="ECO:0007669"/>
    <property type="project" value="TreeGrafter"/>
</dbReference>
<evidence type="ECO:0000256" key="3">
    <source>
        <dbReference type="ARBA" id="ARBA00022989"/>
    </source>
</evidence>
<evidence type="ECO:0000259" key="10">
    <source>
        <dbReference type="PROSITE" id="PS50262"/>
    </source>
</evidence>
<dbReference type="GO" id="GO:0004930">
    <property type="term" value="F:G protein-coupled receptor activity"/>
    <property type="evidence" value="ECO:0000318"/>
    <property type="project" value="GO_Central"/>
</dbReference>
<feature type="domain" description="G-protein coupled receptors family 1 profile" evidence="10">
    <location>
        <begin position="28"/>
        <end position="273"/>
    </location>
</feature>
<organism evidence="11 12">
    <name type="scientific">Xenopus laevis</name>
    <name type="common">African clawed frog</name>
    <dbReference type="NCBI Taxonomy" id="8355"/>
    <lineage>
        <taxon>Eukaryota</taxon>
        <taxon>Metazoa</taxon>
        <taxon>Chordata</taxon>
        <taxon>Craniata</taxon>
        <taxon>Vertebrata</taxon>
        <taxon>Euteleostomi</taxon>
        <taxon>Amphibia</taxon>
        <taxon>Batrachia</taxon>
        <taxon>Anura</taxon>
        <taxon>Pipoidea</taxon>
        <taxon>Pipidae</taxon>
        <taxon>Xenopodinae</taxon>
        <taxon>Xenopus</taxon>
        <taxon>Xenopus</taxon>
    </lineage>
</organism>
<dbReference type="AlphaFoldDB" id="A0A1L8H3D8"/>
<dbReference type="GO" id="GO:0007186">
    <property type="term" value="P:G protein-coupled receptor signaling pathway"/>
    <property type="evidence" value="ECO:0000318"/>
    <property type="project" value="GO_Central"/>
</dbReference>
<evidence type="ECO:0000256" key="4">
    <source>
        <dbReference type="ARBA" id="ARBA00023040"/>
    </source>
</evidence>
<keyword evidence="4 9" id="KW-0297">G-protein coupled receptor</keyword>
<dbReference type="KEGG" id="xla:108711753"/>
<evidence type="ECO:0000313" key="12">
    <source>
        <dbReference type="RefSeq" id="XP_018109256.1"/>
    </source>
</evidence>
<keyword evidence="3" id="KW-1133">Transmembrane helix</keyword>
<name>A0A1L8H3D8_XENLA</name>
<dbReference type="InterPro" id="IPR000276">
    <property type="entry name" value="GPCR_Rhodpsn"/>
</dbReference>
<dbReference type="Bgee" id="108711753">
    <property type="expression patterns" value="Expressed in spleen and 8 other cell types or tissues"/>
</dbReference>
<dbReference type="PaxDb" id="8355-A0A1L8H3D8"/>
<keyword evidence="5" id="KW-0472">Membrane</keyword>
<proteinExistence type="inferred from homology"/>
<evidence type="ECO:0000313" key="11">
    <source>
        <dbReference type="Proteomes" id="UP000186698"/>
    </source>
</evidence>
<sequence>MSNNSSCQFSPTVYLSGYSIILTLGLFLNITALWLFIIRLPSLRSPTKVYMKNLAFADFLLVCTLPLMIYQHAAPHETDFIKIKTLCTIGAIFLLLNMYGSIFLLACISLDRCLAICFPLRSQRFRRFAPWVCAGVWMLNLGACGTFLLNRSSNSTSTNECFPSHPHLLTKPVPTIASLFMGFLVPLGIMVVSSCSLLRAVSKSQSAQDGKVNRSKLVHMLTANLAIFLFCFLPYHAVLLSYQIWTKGCILNEAYKIALLMACSNTVLDPIAYYFAAETMQKKIVEEKIRLAGGSGGENEKNPSFNLMACHKGMQA</sequence>
<dbReference type="PANTHER" id="PTHR24232">
    <property type="entry name" value="G-PROTEIN COUPLED RECEPTOR"/>
    <property type="match status" value="1"/>
</dbReference>
<dbReference type="Gene3D" id="1.20.1070.10">
    <property type="entry name" value="Rhodopsin 7-helix transmembrane proteins"/>
    <property type="match status" value="1"/>
</dbReference>
<protein>
    <submittedName>
        <fullName evidence="12">Lysophosphatidic acid receptor 6</fullName>
    </submittedName>
</protein>
<evidence type="ECO:0000256" key="8">
    <source>
        <dbReference type="ARBA" id="ARBA00023224"/>
    </source>
</evidence>
<dbReference type="RefSeq" id="XP_018109256.1">
    <property type="nucleotide sequence ID" value="XM_018253767.2"/>
</dbReference>
<dbReference type="GO" id="GO:0035025">
    <property type="term" value="P:positive regulation of Rho protein signal transduction"/>
    <property type="evidence" value="ECO:0007669"/>
    <property type="project" value="TreeGrafter"/>
</dbReference>
<gene>
    <name evidence="12" type="primary">LOC108711753</name>
</gene>
<dbReference type="PANTHER" id="PTHR24232:SF112">
    <property type="entry name" value="LYSOPHOSPHATIDIC ACID RECEPTOR 6-LIKE"/>
    <property type="match status" value="1"/>
</dbReference>
<keyword evidence="7" id="KW-0325">Glycoprotein</keyword>
<evidence type="ECO:0000256" key="1">
    <source>
        <dbReference type="ARBA" id="ARBA00004141"/>
    </source>
</evidence>
<evidence type="ECO:0000256" key="2">
    <source>
        <dbReference type="ARBA" id="ARBA00022692"/>
    </source>
</evidence>
<dbReference type="CDD" id="cd14982">
    <property type="entry name" value="7tmA_purinoceptor-like"/>
    <property type="match status" value="1"/>
</dbReference>
<dbReference type="PROSITE" id="PS50262">
    <property type="entry name" value="G_PROTEIN_RECEP_F1_2"/>
    <property type="match status" value="1"/>
</dbReference>